<dbReference type="Proteomes" id="UP000593994">
    <property type="component" value="Chromosome"/>
</dbReference>
<keyword evidence="2" id="KW-1185">Reference proteome</keyword>
<name>A0A7S7LXN4_9BACT</name>
<dbReference type="AlphaFoldDB" id="A0A7S7LXN4"/>
<reference evidence="1 2" key="1">
    <citation type="submission" date="2020-05" db="EMBL/GenBank/DDBJ databases">
        <title>Sulfurimonas marisnigri, sp. nov., and Sulfurimonas baltica, sp. nov., manganese oxide reducing chemolithoautotrophs of the class Epsilonproteobacteria isolated from the pelagic redoxclines of the Black and Baltic Seas and emended description of the genus Sulfurimonas.</title>
        <authorList>
            <person name="Henkel J.V."/>
            <person name="Laudan C."/>
            <person name="Werner J."/>
            <person name="Neu T."/>
            <person name="Plewe S."/>
            <person name="Sproer C."/>
            <person name="Bunk B."/>
            <person name="Schulz-Vogt H.N."/>
        </authorList>
    </citation>
    <scope>NUCLEOTIDE SEQUENCE [LARGE SCALE GENOMIC DNA]</scope>
    <source>
        <strain evidence="1 2">GD2</strain>
    </source>
</reference>
<evidence type="ECO:0000313" key="2">
    <source>
        <dbReference type="Proteomes" id="UP000593994"/>
    </source>
</evidence>
<gene>
    <name evidence="1" type="ORF">HUE88_03550</name>
</gene>
<proteinExistence type="predicted"/>
<dbReference type="KEGG" id="sbal:HUE88_03550"/>
<accession>A0A7S7LXN4</accession>
<dbReference type="EMBL" id="CP054492">
    <property type="protein sequence ID" value="QOY52773.1"/>
    <property type="molecule type" value="Genomic_DNA"/>
</dbReference>
<protein>
    <submittedName>
        <fullName evidence="1">Transposase</fullName>
    </submittedName>
</protein>
<evidence type="ECO:0000313" key="1">
    <source>
        <dbReference type="EMBL" id="QOY52773.1"/>
    </source>
</evidence>
<sequence>MKCIYCNNEKLYKLKSAQFKCSKCKKKFSPKRVEKDLSIIESFCENLSINQTSKKLSINYVSVKNRYELFRRLIANHLEESYRDKTVIEYDEYIYLPKSKKKIKENIFDAQNFLTFHYEDKVYNLLMTKLNIHKNQFLDDGVGDAYFKEFSKFMMYNKISKTQKRENIITKFWLFFEDSILKYKGIKDENFFYYLKEIEFKFNYEFEEQIEILIDLYLPLNT</sequence>
<organism evidence="1 2">
    <name type="scientific">Candidatus Sulfurimonas baltica</name>
    <dbReference type="NCBI Taxonomy" id="2740404"/>
    <lineage>
        <taxon>Bacteria</taxon>
        <taxon>Pseudomonadati</taxon>
        <taxon>Campylobacterota</taxon>
        <taxon>Epsilonproteobacteria</taxon>
        <taxon>Campylobacterales</taxon>
        <taxon>Sulfurimonadaceae</taxon>
        <taxon>Sulfurimonas</taxon>
    </lineage>
</organism>